<accession>A0A0G0XFJ9</accession>
<evidence type="ECO:0000313" key="2">
    <source>
        <dbReference type="Proteomes" id="UP000034854"/>
    </source>
</evidence>
<proteinExistence type="predicted"/>
<dbReference type="AlphaFoldDB" id="A0A0G0XFJ9"/>
<organism evidence="1 2">
    <name type="scientific">Candidatus Curtissbacteria bacterium GW2011_GWA1_41_11</name>
    <dbReference type="NCBI Taxonomy" id="1618409"/>
    <lineage>
        <taxon>Bacteria</taxon>
        <taxon>Candidatus Curtissiibacteriota</taxon>
    </lineage>
</organism>
<comment type="caution">
    <text evidence="1">The sequence shown here is derived from an EMBL/GenBank/DDBJ whole genome shotgun (WGS) entry which is preliminary data.</text>
</comment>
<sequence>MLVRTTLRLKENTKRNAEKRAFEEKTTLQEVFNRALEEYLEKDAKKQAKKIVFKTYHLGKNLDNLTRDDFYPDPKL</sequence>
<reference evidence="1 2" key="1">
    <citation type="journal article" date="2015" name="Nature">
        <title>rRNA introns, odd ribosomes, and small enigmatic genomes across a large radiation of phyla.</title>
        <authorList>
            <person name="Brown C.T."/>
            <person name="Hug L.A."/>
            <person name="Thomas B.C."/>
            <person name="Sharon I."/>
            <person name="Castelle C.J."/>
            <person name="Singh A."/>
            <person name="Wilkins M.J."/>
            <person name="Williams K.H."/>
            <person name="Banfield J.F."/>
        </authorList>
    </citation>
    <scope>NUCLEOTIDE SEQUENCE [LARGE SCALE GENOMIC DNA]</scope>
</reference>
<dbReference type="EMBL" id="LCAG01000013">
    <property type="protein sequence ID" value="KKR86527.1"/>
    <property type="molecule type" value="Genomic_DNA"/>
</dbReference>
<evidence type="ECO:0000313" key="1">
    <source>
        <dbReference type="EMBL" id="KKR86527.1"/>
    </source>
</evidence>
<dbReference type="Proteomes" id="UP000034854">
    <property type="component" value="Unassembled WGS sequence"/>
</dbReference>
<protein>
    <submittedName>
        <fullName evidence="1">Uncharacterized protein</fullName>
    </submittedName>
</protein>
<gene>
    <name evidence="1" type="ORF">UU34_C0013G0003</name>
</gene>
<name>A0A0G0XFJ9_9BACT</name>